<dbReference type="Pfam" id="PF25794">
    <property type="entry name" value="SACS"/>
    <property type="match status" value="1"/>
</dbReference>
<dbReference type="EMBL" id="JH822825">
    <property type="protein sequence ID" value="EKC17500.1"/>
    <property type="molecule type" value="Genomic_DNA"/>
</dbReference>
<evidence type="ECO:0000259" key="1">
    <source>
        <dbReference type="Pfam" id="PF25794"/>
    </source>
</evidence>
<evidence type="ECO:0000313" key="2">
    <source>
        <dbReference type="EMBL" id="EKC17500.1"/>
    </source>
</evidence>
<feature type="domain" description="Sacsin/Nov" evidence="1">
    <location>
        <begin position="34"/>
        <end position="90"/>
    </location>
</feature>
<dbReference type="InParanoid" id="K1PM18"/>
<proteinExistence type="predicted"/>
<reference evidence="2" key="1">
    <citation type="journal article" date="2012" name="Nature">
        <title>The oyster genome reveals stress adaptation and complexity of shell formation.</title>
        <authorList>
            <person name="Zhang G."/>
            <person name="Fang X."/>
            <person name="Guo X."/>
            <person name="Li L."/>
            <person name="Luo R."/>
            <person name="Xu F."/>
            <person name="Yang P."/>
            <person name="Zhang L."/>
            <person name="Wang X."/>
            <person name="Qi H."/>
            <person name="Xiong Z."/>
            <person name="Que H."/>
            <person name="Xie Y."/>
            <person name="Holland P.W."/>
            <person name="Paps J."/>
            <person name="Zhu Y."/>
            <person name="Wu F."/>
            <person name="Chen Y."/>
            <person name="Wang J."/>
            <person name="Peng C."/>
            <person name="Meng J."/>
            <person name="Yang L."/>
            <person name="Liu J."/>
            <person name="Wen B."/>
            <person name="Zhang N."/>
            <person name="Huang Z."/>
            <person name="Zhu Q."/>
            <person name="Feng Y."/>
            <person name="Mount A."/>
            <person name="Hedgecock D."/>
            <person name="Xu Z."/>
            <person name="Liu Y."/>
            <person name="Domazet-Loso T."/>
            <person name="Du Y."/>
            <person name="Sun X."/>
            <person name="Zhang S."/>
            <person name="Liu B."/>
            <person name="Cheng P."/>
            <person name="Jiang X."/>
            <person name="Li J."/>
            <person name="Fan D."/>
            <person name="Wang W."/>
            <person name="Fu W."/>
            <person name="Wang T."/>
            <person name="Wang B."/>
            <person name="Zhang J."/>
            <person name="Peng Z."/>
            <person name="Li Y."/>
            <person name="Li N."/>
            <person name="Wang J."/>
            <person name="Chen M."/>
            <person name="He Y."/>
            <person name="Tan F."/>
            <person name="Song X."/>
            <person name="Zheng Q."/>
            <person name="Huang R."/>
            <person name="Yang H."/>
            <person name="Du X."/>
            <person name="Chen L."/>
            <person name="Yang M."/>
            <person name="Gaffney P.M."/>
            <person name="Wang S."/>
            <person name="Luo L."/>
            <person name="She Z."/>
            <person name="Ming Y."/>
            <person name="Huang W."/>
            <person name="Zhang S."/>
            <person name="Huang B."/>
            <person name="Zhang Y."/>
            <person name="Qu T."/>
            <person name="Ni P."/>
            <person name="Miao G."/>
            <person name="Wang J."/>
            <person name="Wang Q."/>
            <person name="Steinberg C.E."/>
            <person name="Wang H."/>
            <person name="Li N."/>
            <person name="Qian L."/>
            <person name="Zhang G."/>
            <person name="Li Y."/>
            <person name="Yang H."/>
            <person name="Liu X."/>
            <person name="Wang J."/>
            <person name="Yin Y."/>
            <person name="Wang J."/>
        </authorList>
    </citation>
    <scope>NUCLEOTIDE SEQUENCE [LARGE SCALE GENOMIC DNA]</scope>
    <source>
        <strain evidence="2">05x7-T-G4-1.051#20</strain>
    </source>
</reference>
<dbReference type="InterPro" id="IPR036890">
    <property type="entry name" value="HATPase_C_sf"/>
</dbReference>
<gene>
    <name evidence="2" type="ORF">CGI_10000693</name>
</gene>
<dbReference type="InterPro" id="IPR058210">
    <property type="entry name" value="SACS/Nov_dom"/>
</dbReference>
<organism evidence="2">
    <name type="scientific">Magallana gigas</name>
    <name type="common">Pacific oyster</name>
    <name type="synonym">Crassostrea gigas</name>
    <dbReference type="NCBI Taxonomy" id="29159"/>
    <lineage>
        <taxon>Eukaryota</taxon>
        <taxon>Metazoa</taxon>
        <taxon>Spiralia</taxon>
        <taxon>Lophotrochozoa</taxon>
        <taxon>Mollusca</taxon>
        <taxon>Bivalvia</taxon>
        <taxon>Autobranchia</taxon>
        <taxon>Pteriomorphia</taxon>
        <taxon>Ostreida</taxon>
        <taxon>Ostreoidea</taxon>
        <taxon>Ostreidae</taxon>
        <taxon>Magallana</taxon>
    </lineage>
</organism>
<sequence>MSFPHLACKSGLPLLLLPSCMAEKLKYHAFKRNTLLEELQTILHEYPDNEQIIKELLQNAEDAGAHVVKMGLCTSSRSEHLPDPYKKYLSSLRFFLQGSMLDPTPF</sequence>
<dbReference type="SUPFAM" id="SSF55874">
    <property type="entry name" value="ATPase domain of HSP90 chaperone/DNA topoisomerase II/histidine kinase"/>
    <property type="match status" value="1"/>
</dbReference>
<protein>
    <recommendedName>
        <fullName evidence="1">Sacsin/Nov domain-containing protein</fullName>
    </recommendedName>
</protein>
<dbReference type="HOGENOM" id="CLU_2225713_0_0_1"/>
<dbReference type="AlphaFoldDB" id="K1PM18"/>
<accession>K1PM18</accession>
<name>K1PM18_MAGGI</name>